<evidence type="ECO:0000313" key="13">
    <source>
        <dbReference type="EMBL" id="BAP85605.1"/>
    </source>
</evidence>
<keyword evidence="2 11" id="KW-0963">Cytoplasm</keyword>
<dbReference type="GO" id="GO:0008299">
    <property type="term" value="P:isoprenoid biosynthetic process"/>
    <property type="evidence" value="ECO:0007669"/>
    <property type="project" value="UniProtKB-UniRule"/>
</dbReference>
<feature type="binding site" evidence="11">
    <location>
        <position position="126"/>
    </location>
    <ligand>
        <name>FMN</name>
        <dbReference type="ChEBI" id="CHEBI:58210"/>
    </ligand>
</feature>
<feature type="binding site" evidence="11">
    <location>
        <position position="187"/>
    </location>
    <ligand>
        <name>FMN</name>
        <dbReference type="ChEBI" id="CHEBI:58210"/>
    </ligand>
</feature>
<protein>
    <recommendedName>
        <fullName evidence="11">Isopentenyl-diphosphate delta-isomerase</fullName>
        <shortName evidence="11">IPP isomerase</shortName>
        <ecNumber evidence="11">5.3.3.2</ecNumber>
    </recommendedName>
    <alternativeName>
        <fullName evidence="11">Isopentenyl diphosphate:dimethylallyl diphosphate isomerase</fullName>
    </alternativeName>
    <alternativeName>
        <fullName evidence="11">Isopentenyl pyrophosphate isomerase</fullName>
    </alternativeName>
    <alternativeName>
        <fullName evidence="11">Type 2 isopentenyl diphosphate isomerase</fullName>
        <shortName evidence="11">IDI-2</shortName>
    </alternativeName>
</protein>
<accession>A0A0A1GUF7</accession>
<feature type="binding site" evidence="11">
    <location>
        <position position="97"/>
    </location>
    <ligand>
        <name>FMN</name>
        <dbReference type="ChEBI" id="CHEBI:58210"/>
    </ligand>
</feature>
<dbReference type="AlphaFoldDB" id="A0A0A1GUF7"/>
<organism evidence="13 14">
    <name type="scientific">Paucilactobacillus hokkaidonensis JCM 18461</name>
    <dbReference type="NCBI Taxonomy" id="1291742"/>
    <lineage>
        <taxon>Bacteria</taxon>
        <taxon>Bacillati</taxon>
        <taxon>Bacillota</taxon>
        <taxon>Bacilli</taxon>
        <taxon>Lactobacillales</taxon>
        <taxon>Lactobacillaceae</taxon>
        <taxon>Paucilactobacillus</taxon>
    </lineage>
</organism>
<dbReference type="RefSeq" id="WP_041093504.1">
    <property type="nucleotide sequence ID" value="NZ_AP014680.1"/>
</dbReference>
<evidence type="ECO:0000256" key="3">
    <source>
        <dbReference type="ARBA" id="ARBA00022630"/>
    </source>
</evidence>
<evidence type="ECO:0000313" key="14">
    <source>
        <dbReference type="Proteomes" id="UP000031620"/>
    </source>
</evidence>
<comment type="cofactor">
    <cofactor evidence="1 11">
        <name>FMN</name>
        <dbReference type="ChEBI" id="CHEBI:58210"/>
    </cofactor>
</comment>
<evidence type="ECO:0000256" key="6">
    <source>
        <dbReference type="ARBA" id="ARBA00022842"/>
    </source>
</evidence>
<evidence type="ECO:0000256" key="7">
    <source>
        <dbReference type="ARBA" id="ARBA00022857"/>
    </source>
</evidence>
<dbReference type="EC" id="5.3.3.2" evidence="11"/>
<dbReference type="KEGG" id="lho:LOOC260_110660"/>
<dbReference type="HOGENOM" id="CLU_065515_0_0_9"/>
<feature type="binding site" evidence="11">
    <location>
        <begin position="8"/>
        <end position="9"/>
    </location>
    <ligand>
        <name>substrate</name>
    </ligand>
</feature>
<feature type="binding site" evidence="11">
    <location>
        <position position="212"/>
    </location>
    <ligand>
        <name>FMN</name>
        <dbReference type="ChEBI" id="CHEBI:58210"/>
    </ligand>
</feature>
<proteinExistence type="inferred from homology"/>
<comment type="cofactor">
    <cofactor evidence="11">
        <name>NADPH</name>
        <dbReference type="ChEBI" id="CHEBI:57783"/>
    </cofactor>
</comment>
<dbReference type="InterPro" id="IPR013785">
    <property type="entry name" value="Aldolase_TIM"/>
</dbReference>
<dbReference type="PANTHER" id="PTHR43665:SF1">
    <property type="entry name" value="ISOPENTENYL-DIPHOSPHATE DELTA-ISOMERASE"/>
    <property type="match status" value="1"/>
</dbReference>
<keyword evidence="5 11" id="KW-0479">Metal-binding</keyword>
<feature type="binding site" evidence="11">
    <location>
        <position position="156"/>
    </location>
    <ligand>
        <name>substrate</name>
    </ligand>
</feature>
<dbReference type="InterPro" id="IPR000262">
    <property type="entry name" value="FMN-dep_DH"/>
</dbReference>
<comment type="subcellular location">
    <subcellularLocation>
        <location evidence="11">Cytoplasm</location>
    </subcellularLocation>
</comment>
<feature type="domain" description="FMN-dependent dehydrogenase" evidence="12">
    <location>
        <begin position="156"/>
        <end position="325"/>
    </location>
</feature>
<feature type="binding site" evidence="11">
    <location>
        <begin position="67"/>
        <end position="69"/>
    </location>
    <ligand>
        <name>FMN</name>
        <dbReference type="ChEBI" id="CHEBI:58210"/>
    </ligand>
</feature>
<comment type="cofactor">
    <cofactor evidence="11">
        <name>Mg(2+)</name>
        <dbReference type="ChEBI" id="CHEBI:18420"/>
    </cofactor>
</comment>
<comment type="subunit">
    <text evidence="10 11">Homooctamer. Dimer of tetramers.</text>
</comment>
<dbReference type="GO" id="GO:0010181">
    <property type="term" value="F:FMN binding"/>
    <property type="evidence" value="ECO:0007669"/>
    <property type="project" value="UniProtKB-UniRule"/>
</dbReference>
<dbReference type="GO" id="GO:0005737">
    <property type="term" value="C:cytoplasm"/>
    <property type="evidence" value="ECO:0007669"/>
    <property type="project" value="UniProtKB-SubCell"/>
</dbReference>
<evidence type="ECO:0000256" key="1">
    <source>
        <dbReference type="ARBA" id="ARBA00001917"/>
    </source>
</evidence>
<feature type="binding site" evidence="11">
    <location>
        <begin position="284"/>
        <end position="285"/>
    </location>
    <ligand>
        <name>FMN</name>
        <dbReference type="ChEBI" id="CHEBI:58210"/>
    </ligand>
</feature>
<keyword evidence="4 11" id="KW-0288">FMN</keyword>
<dbReference type="Pfam" id="PF01070">
    <property type="entry name" value="FMN_dh"/>
    <property type="match status" value="1"/>
</dbReference>
<dbReference type="GO" id="GO:0004452">
    <property type="term" value="F:isopentenyl-diphosphate delta-isomerase activity"/>
    <property type="evidence" value="ECO:0007669"/>
    <property type="project" value="UniProtKB-UniRule"/>
</dbReference>
<feature type="binding site" evidence="11">
    <location>
        <position position="217"/>
    </location>
    <ligand>
        <name>FMN</name>
        <dbReference type="ChEBI" id="CHEBI:58210"/>
    </ligand>
</feature>
<sequence>MESSHAHRKDEHVSLAQKYYNAAHTVDEFDQVRIIHRSFPEKSIDDISLQTCLNKNLILDTPFYIEAMTGGSDKTEQLNRQLAFLAAKHHLAMASGSQSIALNDANAISSFKIIREENPTGIIFANLSAETSVTRANQAIEMLAANALELHVNVAQELTMPEGSRTFRWLNNIEKLVNQLTVPIIVKEVGFGMDKQTLQQLVDVGVKYVNVSGRGGTNFAQIENRRNHDNQFDDLKSWGQTTPESLLEAQQFNQKLTIFASGGISSPVDVIKSGILGANAVGVAGYFLHVLMTDGIDALDTVLSNWETEVQRLLLLCGVNKFQELPSVPYVLSAELNNYTKQRGLKRL</sequence>
<comment type="catalytic activity">
    <reaction evidence="11">
        <text>isopentenyl diphosphate = dimethylallyl diphosphate</text>
        <dbReference type="Rhea" id="RHEA:23284"/>
        <dbReference type="ChEBI" id="CHEBI:57623"/>
        <dbReference type="ChEBI" id="CHEBI:128769"/>
        <dbReference type="EC" id="5.3.3.2"/>
    </reaction>
</comment>
<dbReference type="HAMAP" id="MF_00354">
    <property type="entry name" value="Idi_2"/>
    <property type="match status" value="1"/>
</dbReference>
<evidence type="ECO:0000256" key="9">
    <source>
        <dbReference type="ARBA" id="ARBA00023235"/>
    </source>
</evidence>
<dbReference type="GO" id="GO:0070402">
    <property type="term" value="F:NADPH binding"/>
    <property type="evidence" value="ECO:0007669"/>
    <property type="project" value="UniProtKB-UniRule"/>
</dbReference>
<comment type="similarity">
    <text evidence="11">Belongs to the IPP isomerase type 2 family.</text>
</comment>
<dbReference type="CDD" id="cd02811">
    <property type="entry name" value="IDI-2_FMN"/>
    <property type="match status" value="1"/>
</dbReference>
<dbReference type="PIRSF" id="PIRSF003314">
    <property type="entry name" value="IPP_isomerase"/>
    <property type="match status" value="1"/>
</dbReference>
<dbReference type="STRING" id="1291742.LOOC260_110660"/>
<reference evidence="13 14" key="1">
    <citation type="submission" date="2014-11" db="EMBL/GenBank/DDBJ databases">
        <title>Complete genome sequence and analysis of Lactobacillus hokkaidonensis LOOC260T.</title>
        <authorList>
            <person name="Tanizawa Y."/>
            <person name="Tohno M."/>
            <person name="Kaminuma E."/>
            <person name="Nakamura Y."/>
            <person name="Arita M."/>
        </authorList>
    </citation>
    <scope>NUCLEOTIDE SEQUENCE [LARGE SCALE GENOMIC DNA]</scope>
    <source>
        <strain evidence="13 14">LOOC260</strain>
    </source>
</reference>
<evidence type="ECO:0000256" key="11">
    <source>
        <dbReference type="HAMAP-Rule" id="MF_00354"/>
    </source>
</evidence>
<keyword evidence="8 11" id="KW-0414">Isoprene biosynthesis</keyword>
<evidence type="ECO:0000259" key="12">
    <source>
        <dbReference type="Pfam" id="PF01070"/>
    </source>
</evidence>
<evidence type="ECO:0000256" key="4">
    <source>
        <dbReference type="ARBA" id="ARBA00022643"/>
    </source>
</evidence>
<dbReference type="InterPro" id="IPR011179">
    <property type="entry name" value="IPdP_isomerase"/>
</dbReference>
<dbReference type="GO" id="GO:0000287">
    <property type="term" value="F:magnesium ion binding"/>
    <property type="evidence" value="ECO:0007669"/>
    <property type="project" value="UniProtKB-UniRule"/>
</dbReference>
<comment type="caution">
    <text evidence="11">Lacks conserved residue(s) required for the propagation of feature annotation.</text>
</comment>
<evidence type="ECO:0000256" key="2">
    <source>
        <dbReference type="ARBA" id="ARBA00022490"/>
    </source>
</evidence>
<dbReference type="SUPFAM" id="SSF51395">
    <property type="entry name" value="FMN-linked oxidoreductases"/>
    <property type="match status" value="1"/>
</dbReference>
<dbReference type="Gene3D" id="3.20.20.70">
    <property type="entry name" value="Aldolase class I"/>
    <property type="match status" value="1"/>
</dbReference>
<evidence type="ECO:0000256" key="5">
    <source>
        <dbReference type="ARBA" id="ARBA00022723"/>
    </source>
</evidence>
<name>A0A0A1GUF7_9LACO</name>
<dbReference type="NCBIfam" id="TIGR02151">
    <property type="entry name" value="IPP_isom_2"/>
    <property type="match status" value="1"/>
</dbReference>
<dbReference type="GO" id="GO:0016491">
    <property type="term" value="F:oxidoreductase activity"/>
    <property type="evidence" value="ECO:0007669"/>
    <property type="project" value="InterPro"/>
</dbReference>
<keyword evidence="7 11" id="KW-0521">NADP</keyword>
<gene>
    <name evidence="11" type="primary">fni</name>
    <name evidence="13" type="ORF">LOOC260_110660</name>
</gene>
<dbReference type="Proteomes" id="UP000031620">
    <property type="component" value="Chromosome"/>
</dbReference>
<keyword evidence="3 11" id="KW-0285">Flavoprotein</keyword>
<dbReference type="EMBL" id="AP014680">
    <property type="protein sequence ID" value="BAP85605.1"/>
    <property type="molecule type" value="Genomic_DNA"/>
</dbReference>
<dbReference type="PANTHER" id="PTHR43665">
    <property type="entry name" value="ISOPENTENYL-DIPHOSPHATE DELTA-ISOMERASE"/>
    <property type="match status" value="1"/>
</dbReference>
<feature type="binding site" evidence="11">
    <location>
        <position position="157"/>
    </location>
    <ligand>
        <name>Mg(2+)</name>
        <dbReference type="ChEBI" id="CHEBI:18420"/>
    </ligand>
</feature>
<keyword evidence="6 11" id="KW-0460">Magnesium</keyword>
<keyword evidence="9 11" id="KW-0413">Isomerase</keyword>
<evidence type="ECO:0000256" key="10">
    <source>
        <dbReference type="ARBA" id="ARBA00025810"/>
    </source>
</evidence>
<comment type="function">
    <text evidence="11">Involved in the biosynthesis of isoprenoids. Catalyzes the 1,3-allylic rearrangement of the homoallylic substrate isopentenyl (IPP) to its allylic isomer, dimethylallyl diphosphate (DMAPP).</text>
</comment>
<evidence type="ECO:0000256" key="8">
    <source>
        <dbReference type="ARBA" id="ARBA00023229"/>
    </source>
</evidence>